<dbReference type="STRING" id="1790137.AXE80_06535"/>
<dbReference type="EMBL" id="CP014224">
    <property type="protein sequence ID" value="ANW95956.1"/>
    <property type="molecule type" value="Genomic_DNA"/>
</dbReference>
<dbReference type="AlphaFoldDB" id="A0A1B1Y5A0"/>
<accession>A0A1B1Y5A0</accession>
<name>A0A1B1Y5A0_9FLAO</name>
<organism evidence="1 2">
    <name type="scientific">Wenyingzhuangia fucanilytica</name>
    <dbReference type="NCBI Taxonomy" id="1790137"/>
    <lineage>
        <taxon>Bacteria</taxon>
        <taxon>Pseudomonadati</taxon>
        <taxon>Bacteroidota</taxon>
        <taxon>Flavobacteriia</taxon>
        <taxon>Flavobacteriales</taxon>
        <taxon>Flavobacteriaceae</taxon>
        <taxon>Wenyingzhuangia</taxon>
    </lineage>
</organism>
<protein>
    <submittedName>
        <fullName evidence="1">Uncharacterized protein</fullName>
    </submittedName>
</protein>
<dbReference type="KEGG" id="wfu:AXE80_06535"/>
<gene>
    <name evidence="1" type="ORF">AXE80_06535</name>
</gene>
<reference evidence="1 2" key="1">
    <citation type="submission" date="2016-02" db="EMBL/GenBank/DDBJ databases">
        <authorList>
            <person name="Wen L."/>
            <person name="He K."/>
            <person name="Yang H."/>
        </authorList>
    </citation>
    <scope>NUCLEOTIDE SEQUENCE [LARGE SCALE GENOMIC DNA]</scope>
    <source>
        <strain evidence="1 2">CZ1127</strain>
    </source>
</reference>
<evidence type="ECO:0000313" key="2">
    <source>
        <dbReference type="Proteomes" id="UP000092967"/>
    </source>
</evidence>
<proteinExistence type="predicted"/>
<dbReference type="Proteomes" id="UP000092967">
    <property type="component" value="Chromosome"/>
</dbReference>
<evidence type="ECO:0000313" key="1">
    <source>
        <dbReference type="EMBL" id="ANW95956.1"/>
    </source>
</evidence>
<sequence length="186" mass="21509">MARNYRYYLKSKSLNDMSNFHQSLKHWYDKSKLALKGRKSKKKELLKRLYLLEYSEANPDFSINLVNVCGIYNIAGGNPDSKDSYYTGLLHIDLINNQIEASWLIEGEHHQTGYGFVFNNTLVIHFNYLADDELFNGIVAYHFITPEIVIGKWTEEVAIENAFEMGRKLSPDELGEPYPEDIFSAN</sequence>
<keyword evidence="2" id="KW-1185">Reference proteome</keyword>